<dbReference type="PANTHER" id="PTHR38590:SF1">
    <property type="entry name" value="BLL0828 PROTEIN"/>
    <property type="match status" value="1"/>
</dbReference>
<dbReference type="InterPro" id="IPR011335">
    <property type="entry name" value="Restrct_endonuc-II-like"/>
</dbReference>
<dbReference type="EMBL" id="MNVC01000048">
    <property type="protein sequence ID" value="OIO18264.1"/>
    <property type="molecule type" value="Genomic_DNA"/>
</dbReference>
<gene>
    <name evidence="2" type="ORF">AUJ23_04065</name>
</gene>
<feature type="domain" description="DUF559" evidence="1">
    <location>
        <begin position="9"/>
        <end position="113"/>
    </location>
</feature>
<accession>A0A1J4U2V5</accession>
<proteinExistence type="predicted"/>
<dbReference type="InterPro" id="IPR007569">
    <property type="entry name" value="DUF559"/>
</dbReference>
<reference evidence="2 3" key="1">
    <citation type="journal article" date="2016" name="Environ. Microbiol.">
        <title>Genomic resolution of a cold subsurface aquifer community provides metabolic insights for novel microbes adapted to high CO concentrations.</title>
        <authorList>
            <person name="Probst A.J."/>
            <person name="Castelle C.J."/>
            <person name="Singh A."/>
            <person name="Brown C.T."/>
            <person name="Anantharaman K."/>
            <person name="Sharon I."/>
            <person name="Hug L.A."/>
            <person name="Burstein D."/>
            <person name="Emerson J.B."/>
            <person name="Thomas B.C."/>
            <person name="Banfield J.F."/>
        </authorList>
    </citation>
    <scope>NUCLEOTIDE SEQUENCE [LARGE SCALE GENOMIC DNA]</scope>
    <source>
        <strain evidence="2">CG1_02_32_51</strain>
    </source>
</reference>
<protein>
    <recommendedName>
        <fullName evidence="1">DUF559 domain-containing protein</fullName>
    </recommendedName>
</protein>
<dbReference type="STRING" id="1805238.AUJ23_04065"/>
<dbReference type="InterPro" id="IPR047216">
    <property type="entry name" value="Endonuclease_DUF559_bact"/>
</dbReference>
<name>A0A1J4U2V5_9BACT</name>
<dbReference type="Proteomes" id="UP000181941">
    <property type="component" value="Unassembled WGS sequence"/>
</dbReference>
<evidence type="ECO:0000259" key="1">
    <source>
        <dbReference type="Pfam" id="PF04480"/>
    </source>
</evidence>
<dbReference type="Pfam" id="PF04480">
    <property type="entry name" value="DUF559"/>
    <property type="match status" value="1"/>
</dbReference>
<organism evidence="2 3">
    <name type="scientific">Candidatus Magasanikbacteria bacterium CG1_02_32_51</name>
    <dbReference type="NCBI Taxonomy" id="1805238"/>
    <lineage>
        <taxon>Bacteria</taxon>
        <taxon>Candidatus Magasanikiibacteriota</taxon>
    </lineage>
</organism>
<dbReference type="PANTHER" id="PTHR38590">
    <property type="entry name" value="BLL0828 PROTEIN"/>
    <property type="match status" value="1"/>
</dbReference>
<evidence type="ECO:0000313" key="2">
    <source>
        <dbReference type="EMBL" id="OIO18264.1"/>
    </source>
</evidence>
<dbReference type="AlphaFoldDB" id="A0A1J4U2V5"/>
<evidence type="ECO:0000313" key="3">
    <source>
        <dbReference type="Proteomes" id="UP000181941"/>
    </source>
</evidence>
<sequence length="117" mass="14126">MYSNKSFLKARRKKLREEQTKAEGVLWSKLRGSQLGVKFRRQHSIKSFIVDFYCHKLKLIIELDGWIHGEEENKNKDIIRQNILENLGYKVLKYRNEQIKNELKNVLQDIWNQTHKN</sequence>
<comment type="caution">
    <text evidence="2">The sequence shown here is derived from an EMBL/GenBank/DDBJ whole genome shotgun (WGS) entry which is preliminary data.</text>
</comment>
<dbReference type="CDD" id="cd01038">
    <property type="entry name" value="Endonuclease_DUF559"/>
    <property type="match status" value="1"/>
</dbReference>
<dbReference type="Gene3D" id="3.40.960.10">
    <property type="entry name" value="VSR Endonuclease"/>
    <property type="match status" value="1"/>
</dbReference>
<dbReference type="SUPFAM" id="SSF52980">
    <property type="entry name" value="Restriction endonuclease-like"/>
    <property type="match status" value="1"/>
</dbReference>